<sequence length="219" mass="23966">MCPRVPAEHVVLTCGFAACTSNPTHISYHEEHTVKARIQFVSTAFWLEEIRHAISGLVEAGGRKSRLTGPKKVAWHRITAVYPQLRFNADKVQGMTAEDILASNTSVIAKLDTTVEFEASSADFYDILGSHYYGERGSSETWPIIVQISILCNAAVLKQGITFVDLPGPSARNAARGAVASAWYKKCDHIFVVAPIQRAVSMHCVRGGVYLDTFNLGSN</sequence>
<dbReference type="EMBL" id="JH688012">
    <property type="protein sequence ID" value="EJD34072.1"/>
    <property type="molecule type" value="Genomic_DNA"/>
</dbReference>
<protein>
    <submittedName>
        <fullName evidence="1">Uncharacterized protein</fullName>
    </submittedName>
</protein>
<accession>J0WNV7</accession>
<reference evidence="2" key="1">
    <citation type="journal article" date="2012" name="Science">
        <title>The Paleozoic origin of enzymatic lignin decomposition reconstructed from 31 fungal genomes.</title>
        <authorList>
            <person name="Floudas D."/>
            <person name="Binder M."/>
            <person name="Riley R."/>
            <person name="Barry K."/>
            <person name="Blanchette R.A."/>
            <person name="Henrissat B."/>
            <person name="Martinez A.T."/>
            <person name="Otillar R."/>
            <person name="Spatafora J.W."/>
            <person name="Yadav J.S."/>
            <person name="Aerts A."/>
            <person name="Benoit I."/>
            <person name="Boyd A."/>
            <person name="Carlson A."/>
            <person name="Copeland A."/>
            <person name="Coutinho P.M."/>
            <person name="de Vries R.P."/>
            <person name="Ferreira P."/>
            <person name="Findley K."/>
            <person name="Foster B."/>
            <person name="Gaskell J."/>
            <person name="Glotzer D."/>
            <person name="Gorecki P."/>
            <person name="Heitman J."/>
            <person name="Hesse C."/>
            <person name="Hori C."/>
            <person name="Igarashi K."/>
            <person name="Jurgens J.A."/>
            <person name="Kallen N."/>
            <person name="Kersten P."/>
            <person name="Kohler A."/>
            <person name="Kuees U."/>
            <person name="Kumar T.K.A."/>
            <person name="Kuo A."/>
            <person name="LaButti K."/>
            <person name="Larrondo L.F."/>
            <person name="Lindquist E."/>
            <person name="Ling A."/>
            <person name="Lombard V."/>
            <person name="Lucas S."/>
            <person name="Lundell T."/>
            <person name="Martin R."/>
            <person name="McLaughlin D.J."/>
            <person name="Morgenstern I."/>
            <person name="Morin E."/>
            <person name="Murat C."/>
            <person name="Nagy L.G."/>
            <person name="Nolan M."/>
            <person name="Ohm R.A."/>
            <person name="Patyshakuliyeva A."/>
            <person name="Rokas A."/>
            <person name="Ruiz-Duenas F.J."/>
            <person name="Sabat G."/>
            <person name="Salamov A."/>
            <person name="Samejima M."/>
            <person name="Schmutz J."/>
            <person name="Slot J.C."/>
            <person name="St John F."/>
            <person name="Stenlid J."/>
            <person name="Sun H."/>
            <person name="Sun S."/>
            <person name="Syed K."/>
            <person name="Tsang A."/>
            <person name="Wiebenga A."/>
            <person name="Young D."/>
            <person name="Pisabarro A."/>
            <person name="Eastwood D.C."/>
            <person name="Martin F."/>
            <person name="Cullen D."/>
            <person name="Grigoriev I.V."/>
            <person name="Hibbett D.S."/>
        </authorList>
    </citation>
    <scope>NUCLEOTIDE SEQUENCE [LARGE SCALE GENOMIC DNA]</scope>
    <source>
        <strain evidence="2">TFB10046</strain>
    </source>
</reference>
<dbReference type="Proteomes" id="UP000006514">
    <property type="component" value="Unassembled WGS sequence"/>
</dbReference>
<evidence type="ECO:0000313" key="1">
    <source>
        <dbReference type="EMBL" id="EJD34072.1"/>
    </source>
</evidence>
<proteinExistence type="predicted"/>
<gene>
    <name evidence="1" type="ORF">AURDEDRAFT_131361</name>
</gene>
<dbReference type="PANTHER" id="PTHR36681:SF3">
    <property type="entry name" value="NUCLEAR GTPASE, GERMINAL CENTER-ASSOCIATED, TANDEM DUPLICATE 3"/>
    <property type="match status" value="1"/>
</dbReference>
<dbReference type="AlphaFoldDB" id="J0WNV7"/>
<keyword evidence="2" id="KW-1185">Reference proteome</keyword>
<name>J0WNV7_AURST</name>
<dbReference type="PROSITE" id="PS51257">
    <property type="entry name" value="PROKAR_LIPOPROTEIN"/>
    <property type="match status" value="1"/>
</dbReference>
<evidence type="ECO:0000313" key="2">
    <source>
        <dbReference type="Proteomes" id="UP000006514"/>
    </source>
</evidence>
<dbReference type="KEGG" id="adl:AURDEDRAFT_131361"/>
<dbReference type="InParanoid" id="J0WNV7"/>
<dbReference type="PANTHER" id="PTHR36681">
    <property type="entry name" value="NUCLEAR GTPASE, GERMINAL CENTER-ASSOCIATED, TANDEM DUPLICATE 3"/>
    <property type="match status" value="1"/>
</dbReference>
<dbReference type="OrthoDB" id="3598281at2759"/>
<organism evidence="1 2">
    <name type="scientific">Auricularia subglabra (strain TFB-10046 / SS5)</name>
    <name type="common">White-rot fungus</name>
    <name type="synonym">Auricularia delicata (strain TFB10046)</name>
    <dbReference type="NCBI Taxonomy" id="717982"/>
    <lineage>
        <taxon>Eukaryota</taxon>
        <taxon>Fungi</taxon>
        <taxon>Dikarya</taxon>
        <taxon>Basidiomycota</taxon>
        <taxon>Agaricomycotina</taxon>
        <taxon>Agaricomycetes</taxon>
        <taxon>Auriculariales</taxon>
        <taxon>Auriculariaceae</taxon>
        <taxon>Auricularia</taxon>
    </lineage>
</organism>